<evidence type="ECO:0000313" key="3">
    <source>
        <dbReference type="Proteomes" id="UP001597183"/>
    </source>
</evidence>
<comment type="caution">
    <text evidence="2">The sequence shown here is derived from an EMBL/GenBank/DDBJ whole genome shotgun (WGS) entry which is preliminary data.</text>
</comment>
<dbReference type="EMBL" id="JBHTMK010000007">
    <property type="protein sequence ID" value="MFD1365068.1"/>
    <property type="molecule type" value="Genomic_DNA"/>
</dbReference>
<keyword evidence="1" id="KW-0812">Transmembrane</keyword>
<name>A0ABW4A4G5_9ACTN</name>
<keyword evidence="1" id="KW-0472">Membrane</keyword>
<evidence type="ECO:0008006" key="4">
    <source>
        <dbReference type="Google" id="ProtNLM"/>
    </source>
</evidence>
<feature type="transmembrane region" description="Helical" evidence="1">
    <location>
        <begin position="26"/>
        <end position="45"/>
    </location>
</feature>
<evidence type="ECO:0000313" key="2">
    <source>
        <dbReference type="EMBL" id="MFD1365068.1"/>
    </source>
</evidence>
<proteinExistence type="predicted"/>
<evidence type="ECO:0000256" key="1">
    <source>
        <dbReference type="SAM" id="Phobius"/>
    </source>
</evidence>
<dbReference type="Proteomes" id="UP001597183">
    <property type="component" value="Unassembled WGS sequence"/>
</dbReference>
<protein>
    <recommendedName>
        <fullName evidence="4">YcxB-like protein domain-containing protein</fullName>
    </recommendedName>
</protein>
<dbReference type="RefSeq" id="WP_317795201.1">
    <property type="nucleotide sequence ID" value="NZ_AP028461.1"/>
</dbReference>
<keyword evidence="3" id="KW-1185">Reference proteome</keyword>
<feature type="transmembrane region" description="Helical" evidence="1">
    <location>
        <begin position="51"/>
        <end position="70"/>
    </location>
</feature>
<accession>A0ABW4A4G5</accession>
<gene>
    <name evidence="2" type="ORF">ACFQ5G_06890</name>
</gene>
<organism evidence="2 3">
    <name type="scientific">Actinoplanes sichuanensis</name>
    <dbReference type="NCBI Taxonomy" id="512349"/>
    <lineage>
        <taxon>Bacteria</taxon>
        <taxon>Bacillati</taxon>
        <taxon>Actinomycetota</taxon>
        <taxon>Actinomycetes</taxon>
        <taxon>Micromonosporales</taxon>
        <taxon>Micromonosporaceae</taxon>
        <taxon>Actinoplanes</taxon>
    </lineage>
</organism>
<keyword evidence="1" id="KW-1133">Transmembrane helix</keyword>
<reference evidence="3" key="1">
    <citation type="journal article" date="2019" name="Int. J. Syst. Evol. Microbiol.">
        <title>The Global Catalogue of Microorganisms (GCM) 10K type strain sequencing project: providing services to taxonomists for standard genome sequencing and annotation.</title>
        <authorList>
            <consortium name="The Broad Institute Genomics Platform"/>
            <consortium name="The Broad Institute Genome Sequencing Center for Infectious Disease"/>
            <person name="Wu L."/>
            <person name="Ma J."/>
        </authorList>
    </citation>
    <scope>NUCLEOTIDE SEQUENCE [LARGE SCALE GENOMIC DNA]</scope>
    <source>
        <strain evidence="3">CCM 7526</strain>
    </source>
</reference>
<sequence length="170" mass="17849">MEDTAQLTFQTHSDPKLAQALARRTMLPTALTITGVLLAVAALLHRTGGSGTWTVALAFTGVWTPVMLLIMAPRQAVARAGDQIGRPIAFKIDAAGVHTTHGFSTTTLDWSQIKAVHPARGQIVLSCGWLPGGKRAMAAIPTTGLTPAEQTRLLEVLHSRGAALTIAPAS</sequence>